<keyword evidence="4" id="KW-1185">Reference proteome</keyword>
<reference evidence="3 4" key="1">
    <citation type="journal article" date="2005" name="Science">
        <title>Complete genome sequence and lytic phase transcription profile of a Coccolithovirus.</title>
        <authorList>
            <person name="Wilson W.H."/>
            <person name="Schroeder D.C."/>
            <person name="Allen M.J."/>
            <person name="Holden M.T.G."/>
            <person name="Parkhill J."/>
            <person name="Barrell B.G."/>
            <person name="Churcher C."/>
            <person name="Hamlin N."/>
            <person name="Mungall K."/>
            <person name="Norbertczak H."/>
            <person name="Quail M.A."/>
            <person name="Price C."/>
            <person name="Rabbinowitsch E."/>
            <person name="Walker D."/>
            <person name="Craigon M."/>
            <person name="Roy D."/>
            <person name="Ghazal P."/>
        </authorList>
    </citation>
    <scope>NUCLEOTIDE SEQUENCE [LARGE SCALE GENOMIC DNA]</scope>
    <source>
        <strain evidence="4">Isolate United Kingdom/English Channel/1999</strain>
    </source>
</reference>
<accession>Q4A331</accession>
<dbReference type="KEGG" id="vg:3654714"/>
<name>Q4A331_EHV8U</name>
<keyword evidence="2" id="KW-1133">Transmembrane helix</keyword>
<dbReference type="GeneID" id="3654714"/>
<proteinExistence type="predicted"/>
<dbReference type="EMBL" id="AJ890364">
    <property type="protein sequence ID" value="CAI65525.1"/>
    <property type="molecule type" value="Genomic_DNA"/>
</dbReference>
<keyword evidence="2" id="KW-0472">Membrane</keyword>
<evidence type="ECO:0000256" key="2">
    <source>
        <dbReference type="SAM" id="Phobius"/>
    </source>
</evidence>
<feature type="transmembrane region" description="Helical" evidence="2">
    <location>
        <begin position="12"/>
        <end position="45"/>
    </location>
</feature>
<keyword evidence="2" id="KW-0812">Transmembrane</keyword>
<protein>
    <submittedName>
        <fullName evidence="3">Putative membrane protein</fullName>
    </submittedName>
</protein>
<evidence type="ECO:0000313" key="4">
    <source>
        <dbReference type="Proteomes" id="UP000000863"/>
    </source>
</evidence>
<feature type="compositionally biased region" description="Basic and acidic residues" evidence="1">
    <location>
        <begin position="178"/>
        <end position="192"/>
    </location>
</feature>
<sequence>MASSRSNVVIVTIALIVTIVIWFILGTFAGIGAGVVSCFILYRMFVTTSENDEKKFIEGTVQQETDPSKILQKQMSRTSRRVDGENTQMSIDQENKHLMAMRIRAADARVEEQNVIDMQLHKAATQMEIDTLKKQKELDGLMSTEQSLDAQVHEASQKLKLAELTTKLERIAAEKDAMEARKAERQEAHAVDDADSLV</sequence>
<organism evidence="3 4">
    <name type="scientific">Emiliania huxleyi virus 86 (isolate United Kingdom/English Channel/1999)</name>
    <name type="common">EhV-86</name>
    <dbReference type="NCBI Taxonomy" id="654925"/>
    <lineage>
        <taxon>Viruses</taxon>
        <taxon>Varidnaviria</taxon>
        <taxon>Bamfordvirae</taxon>
        <taxon>Nucleocytoviricota</taxon>
        <taxon>Megaviricetes</taxon>
        <taxon>Algavirales</taxon>
        <taxon>Phycodnaviridae</taxon>
        <taxon>Coccolithovirus</taxon>
        <taxon>Coccolithovirus huxleyi</taxon>
        <taxon>Emiliania huxleyi virus 86</taxon>
    </lineage>
</organism>
<gene>
    <name evidence="3" type="ORF">EhV102</name>
</gene>
<feature type="region of interest" description="Disordered" evidence="1">
    <location>
        <begin position="178"/>
        <end position="198"/>
    </location>
</feature>
<evidence type="ECO:0000313" key="3">
    <source>
        <dbReference type="EMBL" id="CAI65525.1"/>
    </source>
</evidence>
<dbReference type="RefSeq" id="YP_293856.1">
    <property type="nucleotide sequence ID" value="NC_007346.1"/>
</dbReference>
<dbReference type="Proteomes" id="UP000000863">
    <property type="component" value="Segment"/>
</dbReference>
<organismHost>
    <name type="scientific">Emiliania huxleyi</name>
    <name type="common">Coccolithophore</name>
    <name type="synonym">Pontosphaera huxleyi</name>
    <dbReference type="NCBI Taxonomy" id="2903"/>
</organismHost>
<evidence type="ECO:0000256" key="1">
    <source>
        <dbReference type="SAM" id="MobiDB-lite"/>
    </source>
</evidence>